<dbReference type="RefSeq" id="XP_046072162.1">
    <property type="nucleotide sequence ID" value="XM_046220410.1"/>
</dbReference>
<feature type="signal peptide" evidence="3">
    <location>
        <begin position="1"/>
        <end position="18"/>
    </location>
</feature>
<feature type="region of interest" description="Disordered" evidence="1">
    <location>
        <begin position="325"/>
        <end position="388"/>
    </location>
</feature>
<dbReference type="AlphaFoldDB" id="A0AAD4KV74"/>
<protein>
    <submittedName>
        <fullName evidence="4">Uncharacterized protein</fullName>
    </submittedName>
</protein>
<comment type="caution">
    <text evidence="4">The sequence shown here is derived from an EMBL/GenBank/DDBJ whole genome shotgun (WGS) entry which is preliminary data.</text>
</comment>
<accession>A0AAD4KV74</accession>
<evidence type="ECO:0000256" key="3">
    <source>
        <dbReference type="SAM" id="SignalP"/>
    </source>
</evidence>
<keyword evidence="2" id="KW-0812">Transmembrane</keyword>
<evidence type="ECO:0000256" key="2">
    <source>
        <dbReference type="SAM" id="Phobius"/>
    </source>
</evidence>
<dbReference type="Proteomes" id="UP001201262">
    <property type="component" value="Unassembled WGS sequence"/>
</dbReference>
<gene>
    <name evidence="4" type="ORF">BGW36DRAFT_427422</name>
</gene>
<evidence type="ECO:0000256" key="1">
    <source>
        <dbReference type="SAM" id="MobiDB-lite"/>
    </source>
</evidence>
<feature type="compositionally biased region" description="Acidic residues" evidence="1">
    <location>
        <begin position="272"/>
        <end position="288"/>
    </location>
</feature>
<keyword evidence="2" id="KW-1133">Transmembrane helix</keyword>
<proteinExistence type="predicted"/>
<feature type="chain" id="PRO_5042080730" evidence="3">
    <location>
        <begin position="19"/>
        <end position="388"/>
    </location>
</feature>
<keyword evidence="5" id="KW-1185">Reference proteome</keyword>
<keyword evidence="2" id="KW-0472">Membrane</keyword>
<sequence>MHYNPIFICLVAVTLCFAGRRTDERLSSKQGLAFSTDENSDRLIRALKICDQSLDDAVILATKYINQSNTLLPPEFPESCKELIELVEELLENRRTINPRYYQQGMDQVPMNRAPRTRAISSTLYGLTRGCPQVYSTPKRSYRREICEANVCPAKGLEKTCKSKNLQPTATQTCKMCYPTPNAKLITEHCQARWQRERKAFYIVCFVLMGLTLVSGVLLHIRRYCVRKRKLQAEDETAAKQSGEIYHYDGASSSISFGPDDSEPESSNAERDVDEENEAHDIWDEGDGDIGSATAQRKWKQLGILSKTGRKRIQDLFDLEAMRSRREVGGNPQQRHSGDKIPVMPRAPNATVRPVEREHRRGRSERRLPESSNASAVELQVMRKSGTA</sequence>
<reference evidence="4" key="1">
    <citation type="submission" date="2021-12" db="EMBL/GenBank/DDBJ databases">
        <title>Convergent genome expansion in fungi linked to evolution of root-endophyte symbiosis.</title>
        <authorList>
            <consortium name="DOE Joint Genome Institute"/>
            <person name="Ke Y.-H."/>
            <person name="Bonito G."/>
            <person name="Liao H.-L."/>
            <person name="Looney B."/>
            <person name="Rojas-Flechas A."/>
            <person name="Nash J."/>
            <person name="Hameed K."/>
            <person name="Schadt C."/>
            <person name="Martin F."/>
            <person name="Crous P.W."/>
            <person name="Miettinen O."/>
            <person name="Magnuson J.K."/>
            <person name="Labbe J."/>
            <person name="Jacobson D."/>
            <person name="Doktycz M.J."/>
            <person name="Veneault-Fourrey C."/>
            <person name="Kuo A."/>
            <person name="Mondo S."/>
            <person name="Calhoun S."/>
            <person name="Riley R."/>
            <person name="Ohm R."/>
            <person name="LaButti K."/>
            <person name="Andreopoulos B."/>
            <person name="Pangilinan J."/>
            <person name="Nolan M."/>
            <person name="Tritt A."/>
            <person name="Clum A."/>
            <person name="Lipzen A."/>
            <person name="Daum C."/>
            <person name="Barry K."/>
            <person name="Grigoriev I.V."/>
            <person name="Vilgalys R."/>
        </authorList>
    </citation>
    <scope>NUCLEOTIDE SEQUENCE</scope>
    <source>
        <strain evidence="4">PMI_201</strain>
    </source>
</reference>
<feature type="transmembrane region" description="Helical" evidence="2">
    <location>
        <begin position="200"/>
        <end position="221"/>
    </location>
</feature>
<evidence type="ECO:0000313" key="5">
    <source>
        <dbReference type="Proteomes" id="UP001201262"/>
    </source>
</evidence>
<organism evidence="4 5">
    <name type="scientific">Talaromyces proteolyticus</name>
    <dbReference type="NCBI Taxonomy" id="1131652"/>
    <lineage>
        <taxon>Eukaryota</taxon>
        <taxon>Fungi</taxon>
        <taxon>Dikarya</taxon>
        <taxon>Ascomycota</taxon>
        <taxon>Pezizomycotina</taxon>
        <taxon>Eurotiomycetes</taxon>
        <taxon>Eurotiomycetidae</taxon>
        <taxon>Eurotiales</taxon>
        <taxon>Trichocomaceae</taxon>
        <taxon>Talaromyces</taxon>
        <taxon>Talaromyces sect. Bacilispori</taxon>
    </lineage>
</organism>
<feature type="compositionally biased region" description="Basic and acidic residues" evidence="1">
    <location>
        <begin position="354"/>
        <end position="369"/>
    </location>
</feature>
<name>A0AAD4KV74_9EURO</name>
<evidence type="ECO:0000313" key="4">
    <source>
        <dbReference type="EMBL" id="KAH8697461.1"/>
    </source>
</evidence>
<feature type="region of interest" description="Disordered" evidence="1">
    <location>
        <begin position="253"/>
        <end position="291"/>
    </location>
</feature>
<dbReference type="EMBL" id="JAJTJA010000006">
    <property type="protein sequence ID" value="KAH8697461.1"/>
    <property type="molecule type" value="Genomic_DNA"/>
</dbReference>
<dbReference type="GeneID" id="70250697"/>
<keyword evidence="3" id="KW-0732">Signal</keyword>